<dbReference type="GO" id="GO:0005634">
    <property type="term" value="C:nucleus"/>
    <property type="evidence" value="ECO:0007669"/>
    <property type="project" value="UniProtKB-SubCell"/>
</dbReference>
<feature type="active site" description="Proton donor/acceptor" evidence="9">
    <location>
        <position position="318"/>
    </location>
</feature>
<dbReference type="InterPro" id="IPR010347">
    <property type="entry name" value="Tdp1"/>
</dbReference>
<dbReference type="Gene3D" id="3.30.870.10">
    <property type="entry name" value="Endonuclease Chain A"/>
    <property type="match status" value="2"/>
</dbReference>
<dbReference type="GO" id="GO:0003690">
    <property type="term" value="F:double-stranded DNA binding"/>
    <property type="evidence" value="ECO:0007669"/>
    <property type="project" value="TreeGrafter"/>
</dbReference>
<evidence type="ECO:0000256" key="10">
    <source>
        <dbReference type="PIRSR" id="PIRSR610347-2"/>
    </source>
</evidence>
<dbReference type="Proteomes" id="UP000012174">
    <property type="component" value="Unassembled WGS sequence"/>
</dbReference>
<dbReference type="GO" id="GO:0004527">
    <property type="term" value="F:exonuclease activity"/>
    <property type="evidence" value="ECO:0007669"/>
    <property type="project" value="UniProtKB-KW"/>
</dbReference>
<dbReference type="EMBL" id="KB706098">
    <property type="protein sequence ID" value="EMR69328.1"/>
    <property type="molecule type" value="Genomic_DNA"/>
</dbReference>
<name>M7SXQ6_EUTLA</name>
<dbReference type="AlphaFoldDB" id="M7SXQ6"/>
<feature type="region of interest" description="Disordered" evidence="12">
    <location>
        <begin position="171"/>
        <end position="196"/>
    </location>
</feature>
<evidence type="ECO:0000256" key="1">
    <source>
        <dbReference type="ARBA" id="ARBA00004123"/>
    </source>
</evidence>
<proteinExistence type="inferred from homology"/>
<dbReference type="GO" id="GO:0003697">
    <property type="term" value="F:single-stranded DNA binding"/>
    <property type="evidence" value="ECO:0007669"/>
    <property type="project" value="TreeGrafter"/>
</dbReference>
<gene>
    <name evidence="13" type="ORF">UCREL1_3659</name>
</gene>
<accession>M7SXQ6</accession>
<organism evidence="13 14">
    <name type="scientific">Eutypa lata (strain UCR-EL1)</name>
    <name type="common">Grapevine dieback disease fungus</name>
    <name type="synonym">Eutypa armeniacae</name>
    <dbReference type="NCBI Taxonomy" id="1287681"/>
    <lineage>
        <taxon>Eukaryota</taxon>
        <taxon>Fungi</taxon>
        <taxon>Dikarya</taxon>
        <taxon>Ascomycota</taxon>
        <taxon>Pezizomycotina</taxon>
        <taxon>Sordariomycetes</taxon>
        <taxon>Xylariomycetidae</taxon>
        <taxon>Xylariales</taxon>
        <taxon>Diatrypaceae</taxon>
        <taxon>Eutypa</taxon>
    </lineage>
</organism>
<keyword evidence="8" id="KW-0539">Nucleus</keyword>
<evidence type="ECO:0000256" key="9">
    <source>
        <dbReference type="PIRSR" id="PIRSR610347-1"/>
    </source>
</evidence>
<dbReference type="SUPFAM" id="SSF56024">
    <property type="entry name" value="Phospholipase D/nuclease"/>
    <property type="match status" value="2"/>
</dbReference>
<evidence type="ECO:0000256" key="7">
    <source>
        <dbReference type="ARBA" id="ARBA00023204"/>
    </source>
</evidence>
<keyword evidence="14" id="KW-1185">Reference proteome</keyword>
<keyword evidence="7" id="KW-0234">DNA repair</keyword>
<dbReference type="Pfam" id="PF06087">
    <property type="entry name" value="Tyr-DNA_phospho"/>
    <property type="match status" value="1"/>
</dbReference>
<evidence type="ECO:0000256" key="11">
    <source>
        <dbReference type="PIRSR" id="PIRSR610347-3"/>
    </source>
</evidence>
<evidence type="ECO:0000256" key="12">
    <source>
        <dbReference type="SAM" id="MobiDB-lite"/>
    </source>
</evidence>
<protein>
    <submittedName>
        <fullName evidence="13">Putative tyrosyl-dna phosphodiesterase protein</fullName>
    </submittedName>
</protein>
<comment type="subcellular location">
    <subcellularLocation>
        <location evidence="1">Nucleus</location>
    </subcellularLocation>
</comment>
<keyword evidence="5" id="KW-0378">Hydrolase</keyword>
<feature type="binding site" evidence="10">
    <location>
        <position position="30"/>
    </location>
    <ligand>
        <name>substrate</name>
    </ligand>
</feature>
<sequence length="456" mass="49199">MIEQQQASQYENVELHTAFMPEMFGTHHSKMLILLRHDDTAQVIIHTANMIAKDWTNLTNEVWQSPLLPLSRSTSTGTGAQESVAAAAADDEENGAPIGSGARFKADLLAYLRAYNAKRNVCGSLVDQLRKYDFSAVRGALVASVPGKHDVQDAPSVTRWGWAAAKHVLRTVPSSSSPSSSSSQTESGAAANKERKKKAEIVAQISSIATLGANDTWLQRTLFEALSASATKTANGDVKPEIKVVFPTPDEIRRSLDGYASGGSIHMKIQSAQQQKQLQYMRPILCHWANDSEKGILQDGPITAATTRDGGRNRAAPHIKTYIRYAADGRSIDWALLTSANISKQAWGEAANGSSGQIRIASWEIGVLVWPSLLANGDKNAKMIGTFKTDMAGKDDLGVGDGGGGGGGGDNSCGPFVSLRIPYSLPLKRYAEDEMPWVATANYSEPDWKGRTWEDP</sequence>
<evidence type="ECO:0000256" key="3">
    <source>
        <dbReference type="ARBA" id="ARBA00022722"/>
    </source>
</evidence>
<evidence type="ECO:0000256" key="4">
    <source>
        <dbReference type="ARBA" id="ARBA00022763"/>
    </source>
</evidence>
<feature type="site" description="Interaction with DNA" evidence="11">
    <location>
        <position position="343"/>
    </location>
</feature>
<dbReference type="GO" id="GO:0017005">
    <property type="term" value="F:3'-tyrosyl-DNA phosphodiesterase activity"/>
    <property type="evidence" value="ECO:0007669"/>
    <property type="project" value="TreeGrafter"/>
</dbReference>
<keyword evidence="4" id="KW-0227">DNA damage</keyword>
<dbReference type="OrthoDB" id="47785at2759"/>
<evidence type="ECO:0000256" key="2">
    <source>
        <dbReference type="ARBA" id="ARBA00010205"/>
    </source>
</evidence>
<dbReference type="PANTHER" id="PTHR12415">
    <property type="entry name" value="TYROSYL-DNA PHOSPHODIESTERASE 1"/>
    <property type="match status" value="1"/>
</dbReference>
<dbReference type="CDD" id="cd09123">
    <property type="entry name" value="PLDc_Tdp1_2"/>
    <property type="match status" value="1"/>
</dbReference>
<evidence type="ECO:0000256" key="5">
    <source>
        <dbReference type="ARBA" id="ARBA00022801"/>
    </source>
</evidence>
<comment type="similarity">
    <text evidence="2">Belongs to the tyrosyl-DNA phosphodiesterase family.</text>
</comment>
<feature type="binding site" evidence="10">
    <location>
        <position position="320"/>
    </location>
    <ligand>
        <name>substrate</name>
    </ligand>
</feature>
<keyword evidence="6" id="KW-0269">Exonuclease</keyword>
<evidence type="ECO:0000256" key="8">
    <source>
        <dbReference type="ARBA" id="ARBA00023242"/>
    </source>
</evidence>
<dbReference type="HOGENOM" id="CLU_010413_2_0_1"/>
<evidence type="ECO:0000313" key="13">
    <source>
        <dbReference type="EMBL" id="EMR69328.1"/>
    </source>
</evidence>
<dbReference type="eggNOG" id="KOG2031">
    <property type="taxonomic scope" value="Eukaryota"/>
</dbReference>
<feature type="region of interest" description="Disordered" evidence="12">
    <location>
        <begin position="73"/>
        <end position="97"/>
    </location>
</feature>
<feature type="active site" description="Nucleophile" evidence="9">
    <location>
        <position position="28"/>
    </location>
</feature>
<dbReference type="GO" id="GO:0006281">
    <property type="term" value="P:DNA repair"/>
    <property type="evidence" value="ECO:0007669"/>
    <property type="project" value="UniProtKB-KW"/>
</dbReference>
<dbReference type="PANTHER" id="PTHR12415:SF0">
    <property type="entry name" value="TYROSYL-DNA PHOSPHODIESTERASE 1"/>
    <property type="match status" value="1"/>
</dbReference>
<evidence type="ECO:0000313" key="14">
    <source>
        <dbReference type="Proteomes" id="UP000012174"/>
    </source>
</evidence>
<feature type="compositionally biased region" description="Low complexity" evidence="12">
    <location>
        <begin position="173"/>
        <end position="183"/>
    </location>
</feature>
<reference evidence="14" key="1">
    <citation type="journal article" date="2013" name="Genome Announc.">
        <title>Draft genome sequence of the grapevine dieback fungus Eutypa lata UCR-EL1.</title>
        <authorList>
            <person name="Blanco-Ulate B."/>
            <person name="Rolshausen P.E."/>
            <person name="Cantu D."/>
        </authorList>
    </citation>
    <scope>NUCLEOTIDE SEQUENCE [LARGE SCALE GENOMIC DNA]</scope>
    <source>
        <strain evidence="14">UCR-EL1</strain>
    </source>
</reference>
<dbReference type="KEGG" id="ela:UCREL1_3659"/>
<keyword evidence="3" id="KW-0540">Nuclease</keyword>
<evidence type="ECO:0000256" key="6">
    <source>
        <dbReference type="ARBA" id="ARBA00022839"/>
    </source>
</evidence>
<dbReference type="OMA" id="LSTWGHM"/>
<dbReference type="STRING" id="1287681.M7SXQ6"/>